<evidence type="ECO:0000256" key="1">
    <source>
        <dbReference type="ARBA" id="ARBA00001974"/>
    </source>
</evidence>
<dbReference type="HOGENOM" id="CLU_018204_0_2_11"/>
<protein>
    <submittedName>
        <fullName evidence="10 11">Acyl-CoA dehydrogenase</fullName>
    </submittedName>
</protein>
<evidence type="ECO:0000313" key="12">
    <source>
        <dbReference type="Proteomes" id="UP000025229"/>
    </source>
</evidence>
<dbReference type="InterPro" id="IPR037069">
    <property type="entry name" value="AcylCoA_DH/ox_N_sf"/>
</dbReference>
<dbReference type="AlphaFoldDB" id="A0A023X0W8"/>
<dbReference type="InterPro" id="IPR036250">
    <property type="entry name" value="AcylCo_DH-like_C"/>
</dbReference>
<dbReference type="SUPFAM" id="SSF47203">
    <property type="entry name" value="Acyl-CoA dehydrogenase C-terminal domain-like"/>
    <property type="match status" value="1"/>
</dbReference>
<gene>
    <name evidence="10" type="ORF">RradSPS_0426</name>
    <name evidence="11" type="ORF">SIL72_03675</name>
</gene>
<evidence type="ECO:0000256" key="5">
    <source>
        <dbReference type="ARBA" id="ARBA00023002"/>
    </source>
</evidence>
<dbReference type="KEGG" id="rrd:RradSPS_0426"/>
<dbReference type="Proteomes" id="UP000025229">
    <property type="component" value="Chromosome"/>
</dbReference>
<evidence type="ECO:0000259" key="9">
    <source>
        <dbReference type="Pfam" id="PF02771"/>
    </source>
</evidence>
<dbReference type="InterPro" id="IPR006091">
    <property type="entry name" value="Acyl-CoA_Oxase/DH_mid-dom"/>
</dbReference>
<dbReference type="SUPFAM" id="SSF56645">
    <property type="entry name" value="Acyl-CoA dehydrogenase NM domain-like"/>
    <property type="match status" value="1"/>
</dbReference>
<evidence type="ECO:0000259" key="8">
    <source>
        <dbReference type="Pfam" id="PF02770"/>
    </source>
</evidence>
<evidence type="ECO:0000256" key="2">
    <source>
        <dbReference type="ARBA" id="ARBA00009347"/>
    </source>
</evidence>
<dbReference type="Pfam" id="PF02770">
    <property type="entry name" value="Acyl-CoA_dh_M"/>
    <property type="match status" value="1"/>
</dbReference>
<dbReference type="FunFam" id="1.10.540.10:FF:000002">
    <property type="entry name" value="Acyl-CoA dehydrogenase FadE19"/>
    <property type="match status" value="1"/>
</dbReference>
<feature type="domain" description="Acyl-CoA dehydrogenase/oxidase N-terminal" evidence="9">
    <location>
        <begin position="6"/>
        <end position="118"/>
    </location>
</feature>
<name>A0A023X0W8_RUBRA</name>
<dbReference type="PANTHER" id="PTHR43884:SF12">
    <property type="entry name" value="ISOVALERYL-COA DEHYDROGENASE, MITOCHONDRIAL-RELATED"/>
    <property type="match status" value="1"/>
</dbReference>
<proteinExistence type="inferred from homology"/>
<dbReference type="Gene3D" id="1.10.540.10">
    <property type="entry name" value="Acyl-CoA dehydrogenase/oxidase, N-terminal domain"/>
    <property type="match status" value="1"/>
</dbReference>
<evidence type="ECO:0000256" key="4">
    <source>
        <dbReference type="ARBA" id="ARBA00022827"/>
    </source>
</evidence>
<comment type="similarity">
    <text evidence="2 6">Belongs to the acyl-CoA dehydrogenase family.</text>
</comment>
<dbReference type="Proteomes" id="UP001281130">
    <property type="component" value="Unassembled WGS sequence"/>
</dbReference>
<dbReference type="PIRSF" id="PIRSF016578">
    <property type="entry name" value="HsaA"/>
    <property type="match status" value="1"/>
</dbReference>
<dbReference type="PANTHER" id="PTHR43884">
    <property type="entry name" value="ACYL-COA DEHYDROGENASE"/>
    <property type="match status" value="1"/>
</dbReference>
<dbReference type="InterPro" id="IPR013786">
    <property type="entry name" value="AcylCoA_DH/ox_N"/>
</dbReference>
<accession>A0A023X0W8</accession>
<dbReference type="Pfam" id="PF02771">
    <property type="entry name" value="Acyl-CoA_dh_N"/>
    <property type="match status" value="1"/>
</dbReference>
<dbReference type="STRING" id="42256.RradSPS_0426"/>
<dbReference type="FunFam" id="1.20.140.10:FF:000004">
    <property type="entry name" value="Acyl-CoA dehydrogenase FadE25"/>
    <property type="match status" value="1"/>
</dbReference>
<evidence type="ECO:0000256" key="6">
    <source>
        <dbReference type="RuleBase" id="RU362125"/>
    </source>
</evidence>
<dbReference type="GO" id="GO:0003995">
    <property type="term" value="F:acyl-CoA dehydrogenase activity"/>
    <property type="evidence" value="ECO:0007669"/>
    <property type="project" value="TreeGrafter"/>
</dbReference>
<evidence type="ECO:0000313" key="10">
    <source>
        <dbReference type="EMBL" id="AHY45709.1"/>
    </source>
</evidence>
<reference evidence="11" key="2">
    <citation type="submission" date="2023-11" db="EMBL/GenBank/DDBJ databases">
        <title>MicrobeMod: A computational toolkit for identifying prokaryotic methylation and restriction-modification with nanopore sequencing.</title>
        <authorList>
            <person name="Crits-Christoph A."/>
            <person name="Kang S.C."/>
            <person name="Lee H."/>
            <person name="Ostrov N."/>
        </authorList>
    </citation>
    <scope>NUCLEOTIDE SEQUENCE</scope>
    <source>
        <strain evidence="11">ATCC 51242</strain>
    </source>
</reference>
<dbReference type="PATRIC" id="fig|42256.3.peg.435"/>
<dbReference type="InterPro" id="IPR009075">
    <property type="entry name" value="AcylCo_DH/oxidase_C"/>
</dbReference>
<dbReference type="eggNOG" id="COG1960">
    <property type="taxonomic scope" value="Bacteria"/>
</dbReference>
<dbReference type="Gene3D" id="1.20.140.10">
    <property type="entry name" value="Butyryl-CoA Dehydrogenase, subunit A, domain 3"/>
    <property type="match status" value="1"/>
</dbReference>
<feature type="domain" description="Acyl-CoA oxidase/dehydrogenase middle" evidence="8">
    <location>
        <begin position="122"/>
        <end position="217"/>
    </location>
</feature>
<dbReference type="InterPro" id="IPR009100">
    <property type="entry name" value="AcylCoA_DH/oxidase_NM_dom_sf"/>
</dbReference>
<keyword evidence="3 6" id="KW-0285">Flavoprotein</keyword>
<evidence type="ECO:0000313" key="11">
    <source>
        <dbReference type="EMBL" id="MDX5893125.1"/>
    </source>
</evidence>
<evidence type="ECO:0000256" key="3">
    <source>
        <dbReference type="ARBA" id="ARBA00022630"/>
    </source>
</evidence>
<dbReference type="InterPro" id="IPR046373">
    <property type="entry name" value="Acyl-CoA_Oxase/DH_mid-dom_sf"/>
</dbReference>
<sequence length="400" mass="42831">MHFRLTDEQRRIRDLAAEFADREVAPGAAERDATDTYPRDLFEKLSEMDFMGLCVPGEYGGAGADFLSYVLALEELSRADAGVGVTLAVHTSAGTLPILLYGDEDQKRRWVPPLASGEKVGCFMLTEPGIGSDAGAMEATAERTTERGDGGYRLSGHKQWITNGRVAGTGIVFARVPEVGPTAFIVPMDAPGLSFGKHAKKMGVISATTDDVHLDGVFVPEKDVLGEPGKGLRVALGTLDPGRIGIAAQAVGIAEAAFRHAAAFAAERKTFGKAIGEHQAIAFKLAEMQVEVRAARLLTYEAAWLKDAGERVTEAGARAKLYASGVANRVAYEALQILGGRGYMRDEGPVERLYRDARVTEIYEGTSEIQKLVLSRAILKEHAASLEAPAGVEEERTVVG</sequence>
<dbReference type="EMBL" id="JAWXXX010000001">
    <property type="protein sequence ID" value="MDX5893125.1"/>
    <property type="molecule type" value="Genomic_DNA"/>
</dbReference>
<evidence type="ECO:0000259" key="7">
    <source>
        <dbReference type="Pfam" id="PF00441"/>
    </source>
</evidence>
<dbReference type="GO" id="GO:0050660">
    <property type="term" value="F:flavin adenine dinucleotide binding"/>
    <property type="evidence" value="ECO:0007669"/>
    <property type="project" value="InterPro"/>
</dbReference>
<dbReference type="RefSeq" id="WP_038680374.1">
    <property type="nucleotide sequence ID" value="NZ_CP007514.1"/>
</dbReference>
<comment type="cofactor">
    <cofactor evidence="1 6">
        <name>FAD</name>
        <dbReference type="ChEBI" id="CHEBI:57692"/>
    </cofactor>
</comment>
<reference evidence="10 12" key="1">
    <citation type="submission" date="2014-03" db="EMBL/GenBank/DDBJ databases">
        <title>Complete genome sequence of the Radio-Resistant Rubrobacter radiotolerans RSPS-4.</title>
        <authorList>
            <person name="Egas C.C."/>
            <person name="Barroso C.C."/>
            <person name="Froufe H.J.C."/>
            <person name="Pacheco J.J."/>
            <person name="Albuquerque L.L."/>
            <person name="da Costa M.M.S."/>
        </authorList>
    </citation>
    <scope>NUCLEOTIDE SEQUENCE [LARGE SCALE GENOMIC DNA]</scope>
    <source>
        <strain evidence="10 12">RSPS-4</strain>
    </source>
</reference>
<feature type="domain" description="Acyl-CoA dehydrogenase/oxidase C-terminal" evidence="7">
    <location>
        <begin position="229"/>
        <end position="379"/>
    </location>
</feature>
<keyword evidence="12" id="KW-1185">Reference proteome</keyword>
<keyword evidence="5 6" id="KW-0560">Oxidoreductase</keyword>
<organism evidence="10 12">
    <name type="scientific">Rubrobacter radiotolerans</name>
    <name type="common">Arthrobacter radiotolerans</name>
    <dbReference type="NCBI Taxonomy" id="42256"/>
    <lineage>
        <taxon>Bacteria</taxon>
        <taxon>Bacillati</taxon>
        <taxon>Actinomycetota</taxon>
        <taxon>Rubrobacteria</taxon>
        <taxon>Rubrobacterales</taxon>
        <taxon>Rubrobacteraceae</taxon>
        <taxon>Rubrobacter</taxon>
    </lineage>
</organism>
<dbReference type="OrthoDB" id="5241155at2"/>
<dbReference type="EMBL" id="CP007514">
    <property type="protein sequence ID" value="AHY45709.1"/>
    <property type="molecule type" value="Genomic_DNA"/>
</dbReference>
<dbReference type="Gene3D" id="2.40.110.10">
    <property type="entry name" value="Butyryl-CoA Dehydrogenase, subunit A, domain 2"/>
    <property type="match status" value="1"/>
</dbReference>
<keyword evidence="4 6" id="KW-0274">FAD</keyword>
<dbReference type="Pfam" id="PF00441">
    <property type="entry name" value="Acyl-CoA_dh_1"/>
    <property type="match status" value="1"/>
</dbReference>